<name>A0A7C9VQ08_9BRAD</name>
<dbReference type="InterPro" id="IPR035965">
    <property type="entry name" value="PAS-like_dom_sf"/>
</dbReference>
<dbReference type="InterPro" id="IPR035919">
    <property type="entry name" value="EAL_sf"/>
</dbReference>
<evidence type="ECO:0000256" key="1">
    <source>
        <dbReference type="SAM" id="Coils"/>
    </source>
</evidence>
<keyword evidence="2" id="KW-0812">Transmembrane</keyword>
<dbReference type="Proteomes" id="UP000480266">
    <property type="component" value="Unassembled WGS sequence"/>
</dbReference>
<proteinExistence type="predicted"/>
<evidence type="ECO:0000259" key="4">
    <source>
        <dbReference type="PROSITE" id="PS50887"/>
    </source>
</evidence>
<protein>
    <submittedName>
        <fullName evidence="5">EAL domain-containing protein</fullName>
    </submittedName>
</protein>
<keyword evidence="6" id="KW-1185">Reference proteome</keyword>
<dbReference type="InterPro" id="IPR052155">
    <property type="entry name" value="Biofilm_reg_signaling"/>
</dbReference>
<keyword evidence="1" id="KW-0175">Coiled coil</keyword>
<comment type="caution">
    <text evidence="5">The sequence shown here is derived from an EMBL/GenBank/DDBJ whole genome shotgun (WGS) entry which is preliminary data.</text>
</comment>
<feature type="domain" description="GGDEF" evidence="4">
    <location>
        <begin position="253"/>
        <end position="387"/>
    </location>
</feature>
<dbReference type="Pfam" id="PF12860">
    <property type="entry name" value="PAS_7"/>
    <property type="match status" value="1"/>
</dbReference>
<dbReference type="InterPro" id="IPR029787">
    <property type="entry name" value="Nucleotide_cyclase"/>
</dbReference>
<dbReference type="SUPFAM" id="SSF141868">
    <property type="entry name" value="EAL domain-like"/>
    <property type="match status" value="1"/>
</dbReference>
<dbReference type="InterPro" id="IPR000160">
    <property type="entry name" value="GGDEF_dom"/>
</dbReference>
<dbReference type="EMBL" id="JAAMRR010001001">
    <property type="protein sequence ID" value="NGX97334.1"/>
    <property type="molecule type" value="Genomic_DNA"/>
</dbReference>
<evidence type="ECO:0000313" key="5">
    <source>
        <dbReference type="EMBL" id="NGX97334.1"/>
    </source>
</evidence>
<dbReference type="PANTHER" id="PTHR44757:SF2">
    <property type="entry name" value="BIOFILM ARCHITECTURE MAINTENANCE PROTEIN MBAA"/>
    <property type="match status" value="1"/>
</dbReference>
<dbReference type="NCBIfam" id="TIGR00229">
    <property type="entry name" value="sensory_box"/>
    <property type="match status" value="1"/>
</dbReference>
<feature type="domain" description="EAL" evidence="3">
    <location>
        <begin position="396"/>
        <end position="646"/>
    </location>
</feature>
<feature type="coiled-coil region" evidence="1">
    <location>
        <begin position="78"/>
        <end position="112"/>
    </location>
</feature>
<accession>A0A7C9VQ08</accession>
<dbReference type="Gene3D" id="3.30.70.270">
    <property type="match status" value="1"/>
</dbReference>
<evidence type="ECO:0000313" key="6">
    <source>
        <dbReference type="Proteomes" id="UP000480266"/>
    </source>
</evidence>
<dbReference type="SUPFAM" id="SSF55785">
    <property type="entry name" value="PYP-like sensor domain (PAS domain)"/>
    <property type="match status" value="1"/>
</dbReference>
<dbReference type="NCBIfam" id="TIGR00254">
    <property type="entry name" value="GGDEF"/>
    <property type="match status" value="1"/>
</dbReference>
<dbReference type="SMART" id="SM00267">
    <property type="entry name" value="GGDEF"/>
    <property type="match status" value="1"/>
</dbReference>
<dbReference type="InterPro" id="IPR001633">
    <property type="entry name" value="EAL_dom"/>
</dbReference>
<dbReference type="PROSITE" id="PS50883">
    <property type="entry name" value="EAL"/>
    <property type="match status" value="1"/>
</dbReference>
<keyword evidence="2" id="KW-0472">Membrane</keyword>
<dbReference type="SUPFAM" id="SSF55073">
    <property type="entry name" value="Nucleotide cyclase"/>
    <property type="match status" value="1"/>
</dbReference>
<dbReference type="Pfam" id="PF00990">
    <property type="entry name" value="GGDEF"/>
    <property type="match status" value="1"/>
</dbReference>
<dbReference type="SMART" id="SM00052">
    <property type="entry name" value="EAL"/>
    <property type="match status" value="1"/>
</dbReference>
<dbReference type="InterPro" id="IPR043128">
    <property type="entry name" value="Rev_trsase/Diguanyl_cyclase"/>
</dbReference>
<dbReference type="Gene3D" id="3.20.20.450">
    <property type="entry name" value="EAL domain"/>
    <property type="match status" value="1"/>
</dbReference>
<evidence type="ECO:0000259" key="3">
    <source>
        <dbReference type="PROSITE" id="PS50883"/>
    </source>
</evidence>
<sequence length="651" mass="72679">MTAFRLLWMLILTVFVGELTIMFGLQFVHVDNRLIEAMVDASSLVVIVFPFLYLFVFRTMSNNIHELELAKHQLWDANETLEHRIKERTEEVSEQAAELRRANERFESAVENVPQGICLFDANQRVIVANARYGEIYKLTPEEIKPGTTLQEILESRKRQGTNFAIATDVYRAVNIKKVHEILDLADGRTVSISRSVLSDGGWLTSHEDITQRRQNERKVAYLATHDPLTGLPNRACFVSELERVTAESGAIGNTAVFLLDLDRFKAVNDTLGHAAGDQLLKEVASRLSSEIREHDLVARLGGDEFAIIQNLDAAVHEPVISLALRIIDVIGRPFELDGHIASVGTSIGIALCPEQGRDGTELIKKADLALYAVKEGGRNNFRIYDAEMTEVVEHQKLLESELTRAIEREEFELYYQPVLDLKTRRVTGAEALIRWNHPERGMLSPDQFIPLAEETGLIVTLGEWVLQQGCRDAAAWPENLRVAINLSAHQFNCGNLFDLVLCALVESGLSPWRLELEITEFVLLDNRPEYLQTLRQLKNIGVSIVLDDFATGHSATRQLMLEAVDRIKIDKSFVHGMTSQRESSAIVASTIALARGLGISVTAEGVETHEQLHQLSLAGADLAQGYLIGRPMPLGDFLSEGRQSHAEIVA</sequence>
<keyword evidence="2" id="KW-1133">Transmembrane helix</keyword>
<feature type="transmembrane region" description="Helical" evidence="2">
    <location>
        <begin position="6"/>
        <end position="25"/>
    </location>
</feature>
<dbReference type="PROSITE" id="PS50887">
    <property type="entry name" value="GGDEF"/>
    <property type="match status" value="1"/>
</dbReference>
<dbReference type="AlphaFoldDB" id="A0A7C9VQ08"/>
<dbReference type="CDD" id="cd01948">
    <property type="entry name" value="EAL"/>
    <property type="match status" value="1"/>
</dbReference>
<feature type="transmembrane region" description="Helical" evidence="2">
    <location>
        <begin position="37"/>
        <end position="56"/>
    </location>
</feature>
<reference evidence="5" key="1">
    <citation type="submission" date="2020-02" db="EMBL/GenBank/DDBJ databases">
        <title>Draft genome sequence of Candidatus Afipia apatlaquensis IBT-C3, a potential strain for decolorization of textile dyes.</title>
        <authorList>
            <person name="Sanchez-Reyes A."/>
            <person name="Breton-Deval L."/>
            <person name="Mangelson H."/>
            <person name="Sanchez-Flores A."/>
        </authorList>
    </citation>
    <scope>NUCLEOTIDE SEQUENCE [LARGE SCALE GENOMIC DNA]</scope>
    <source>
        <strain evidence="5">IBT-C3</strain>
    </source>
</reference>
<dbReference type="Gene3D" id="3.30.450.20">
    <property type="entry name" value="PAS domain"/>
    <property type="match status" value="1"/>
</dbReference>
<gene>
    <name evidence="5" type="ORF">G4V63_19640</name>
</gene>
<dbReference type="PANTHER" id="PTHR44757">
    <property type="entry name" value="DIGUANYLATE CYCLASE DGCP"/>
    <property type="match status" value="1"/>
</dbReference>
<dbReference type="Pfam" id="PF00563">
    <property type="entry name" value="EAL"/>
    <property type="match status" value="1"/>
</dbReference>
<organism evidence="5 6">
    <name type="scientific">Candidatus Afipia apatlaquensis</name>
    <dbReference type="NCBI Taxonomy" id="2712852"/>
    <lineage>
        <taxon>Bacteria</taxon>
        <taxon>Pseudomonadati</taxon>
        <taxon>Pseudomonadota</taxon>
        <taxon>Alphaproteobacteria</taxon>
        <taxon>Hyphomicrobiales</taxon>
        <taxon>Nitrobacteraceae</taxon>
        <taxon>Afipia</taxon>
    </lineage>
</organism>
<dbReference type="CDD" id="cd01949">
    <property type="entry name" value="GGDEF"/>
    <property type="match status" value="1"/>
</dbReference>
<evidence type="ECO:0000256" key="2">
    <source>
        <dbReference type="SAM" id="Phobius"/>
    </source>
</evidence>
<dbReference type="InterPro" id="IPR000014">
    <property type="entry name" value="PAS"/>
</dbReference>